<reference evidence="2 3" key="1">
    <citation type="submission" date="2018-04" db="EMBL/GenBank/DDBJ databases">
        <title>Novel Campyloabacter and Helicobacter Species and Strains.</title>
        <authorList>
            <person name="Mannion A.J."/>
            <person name="Shen Z."/>
            <person name="Fox J.G."/>
        </authorList>
    </citation>
    <scope>NUCLEOTIDE SEQUENCE [LARGE SCALE GENOMIC DNA]</scope>
    <source>
        <strain evidence="2 3">MIT 12-6600</strain>
    </source>
</reference>
<organism evidence="2 3">
    <name type="scientific">Helicobacter equorum</name>
    <dbReference type="NCBI Taxonomy" id="361872"/>
    <lineage>
        <taxon>Bacteria</taxon>
        <taxon>Pseudomonadati</taxon>
        <taxon>Campylobacterota</taxon>
        <taxon>Epsilonproteobacteria</taxon>
        <taxon>Campylobacterales</taxon>
        <taxon>Helicobacteraceae</taxon>
        <taxon>Helicobacter</taxon>
    </lineage>
</organism>
<keyword evidence="1" id="KW-1133">Transmembrane helix</keyword>
<proteinExistence type="predicted"/>
<dbReference type="EMBL" id="NXLT01000006">
    <property type="protein sequence ID" value="RDU66451.1"/>
    <property type="molecule type" value="Genomic_DNA"/>
</dbReference>
<sequence length="188" mass="21122">MEGDKMTFRSHILLGVIAGYSLSYMPNIVPYSEAEIFSMLGIVALGAVAPDVDEPNSYIGKKLPIFSHFVSGLFGHRGFTHFLLFPILLLLGGIYFFPSYKEYIYAFCFGVFMHQVGDMLTKSGIPSYFFPFSYGPLKHKAVLLPYPLRLKTGGKVEMFIVLPLLFACLMFMLWGKYGSIITTQIGRI</sequence>
<accession>A0A3D8IPB8</accession>
<dbReference type="OrthoDB" id="5459053at2"/>
<feature type="transmembrane region" description="Helical" evidence="1">
    <location>
        <begin position="156"/>
        <end position="174"/>
    </location>
</feature>
<keyword evidence="3" id="KW-1185">Reference proteome</keyword>
<dbReference type="Pfam" id="PF04307">
    <property type="entry name" value="YdjM"/>
    <property type="match status" value="1"/>
</dbReference>
<dbReference type="PIRSF" id="PIRSF030780">
    <property type="entry name" value="Md_memb_hyd_prd"/>
    <property type="match status" value="1"/>
</dbReference>
<dbReference type="PANTHER" id="PTHR35531:SF1">
    <property type="entry name" value="INNER MEMBRANE PROTEIN YBCI-RELATED"/>
    <property type="match status" value="1"/>
</dbReference>
<name>A0A3D8IPB8_9HELI</name>
<evidence type="ECO:0000313" key="2">
    <source>
        <dbReference type="EMBL" id="RDU66451.1"/>
    </source>
</evidence>
<dbReference type="InterPro" id="IPR007404">
    <property type="entry name" value="YdjM-like"/>
</dbReference>
<protein>
    <recommendedName>
        <fullName evidence="4">Metal-dependent hydrolase</fullName>
    </recommendedName>
</protein>
<dbReference type="AlphaFoldDB" id="A0A3D8IPB8"/>
<keyword evidence="1" id="KW-0812">Transmembrane</keyword>
<dbReference type="InterPro" id="IPR016956">
    <property type="entry name" value="YdjM"/>
</dbReference>
<comment type="caution">
    <text evidence="2">The sequence shown here is derived from an EMBL/GenBank/DDBJ whole genome shotgun (WGS) entry which is preliminary data.</text>
</comment>
<evidence type="ECO:0000313" key="3">
    <source>
        <dbReference type="Proteomes" id="UP000256514"/>
    </source>
</evidence>
<evidence type="ECO:0000256" key="1">
    <source>
        <dbReference type="SAM" id="Phobius"/>
    </source>
</evidence>
<feature type="transmembrane region" description="Helical" evidence="1">
    <location>
        <begin position="74"/>
        <end position="97"/>
    </location>
</feature>
<feature type="transmembrane region" description="Helical" evidence="1">
    <location>
        <begin position="12"/>
        <end position="30"/>
    </location>
</feature>
<dbReference type="Proteomes" id="UP000256514">
    <property type="component" value="Unassembled WGS sequence"/>
</dbReference>
<evidence type="ECO:0008006" key="4">
    <source>
        <dbReference type="Google" id="ProtNLM"/>
    </source>
</evidence>
<dbReference type="PANTHER" id="PTHR35531">
    <property type="entry name" value="INNER MEMBRANE PROTEIN YBCI-RELATED"/>
    <property type="match status" value="1"/>
</dbReference>
<gene>
    <name evidence="2" type="ORF">CQA54_07055</name>
</gene>
<keyword evidence="1" id="KW-0472">Membrane</keyword>